<dbReference type="NCBIfam" id="NF045841">
    <property type="entry name" value="Ig_SerProt_MIP"/>
    <property type="match status" value="1"/>
</dbReference>
<feature type="domain" description="DUF31" evidence="1">
    <location>
        <begin position="73"/>
        <end position="363"/>
    </location>
</feature>
<dbReference type="STRING" id="432608.A6V39_05435"/>
<dbReference type="AlphaFoldDB" id="A0A1A9QCP1"/>
<proteinExistence type="predicted"/>
<dbReference type="RefSeq" id="WP_187150724.1">
    <property type="nucleotide sequence ID" value="NZ_LWUJ01000016.1"/>
</dbReference>
<organism evidence="2 3">
    <name type="scientific">Candidatus Mycoplasma haematobovis</name>
    <dbReference type="NCBI Taxonomy" id="432608"/>
    <lineage>
        <taxon>Bacteria</taxon>
        <taxon>Bacillati</taxon>
        <taxon>Mycoplasmatota</taxon>
        <taxon>Mollicutes</taxon>
        <taxon>Mycoplasmataceae</taxon>
        <taxon>Mycoplasma</taxon>
    </lineage>
</organism>
<evidence type="ECO:0000313" key="3">
    <source>
        <dbReference type="Proteomes" id="UP000077623"/>
    </source>
</evidence>
<dbReference type="Proteomes" id="UP000077623">
    <property type="component" value="Unassembled WGS sequence"/>
</dbReference>
<dbReference type="Pfam" id="PF01732">
    <property type="entry name" value="Mycop_pep_DUF31"/>
    <property type="match status" value="1"/>
</dbReference>
<evidence type="ECO:0000259" key="1">
    <source>
        <dbReference type="Pfam" id="PF01732"/>
    </source>
</evidence>
<name>A0A1A9QCP1_9MOLU</name>
<dbReference type="EMBL" id="LWUJ01000016">
    <property type="protein sequence ID" value="OAL09736.1"/>
    <property type="molecule type" value="Genomic_DNA"/>
</dbReference>
<sequence length="431" mass="50135">MNRKLSLTSLISVFGLSIGLITSLNSKETPNLELPSITPVNQEVKDPKEITREESRRAFKKMNDYTFRIFSPCNMGTGWILDYEIPENGSYPKTWYIATNLHVISRYGFSENPYGQKLPTSKEEINRKRYRYRGIDYSKLSLYYDHCKEFEWYGYFDFNLAKEETGEELNSDMGLVAKKQIEEPKLFYAALNFLEEDTENEVNKNNWKDFAVLEIKFKDEEIARKITNNFATKYPVNTKEAINVFSDALEDRYSWDELSKLDQNFYSFAYPKTGDKFKASKTWNEETLEADRLSNDKYNWYHNAGEEKIPGFIAGKRIGRGLQEWGNETFNRIGHLYFLKNFPLGMGSSGAMYVDKDGNLLGLKAVVEIGKHAMHSWVDPIRSKGFTKGGIKTPKYDLILGGDKQLTSYKQQVEKYNKKTFLRERGWKHIS</sequence>
<evidence type="ECO:0000313" key="2">
    <source>
        <dbReference type="EMBL" id="OAL09736.1"/>
    </source>
</evidence>
<protein>
    <recommendedName>
        <fullName evidence="1">DUF31 domain-containing protein</fullName>
    </recommendedName>
</protein>
<dbReference type="InterPro" id="IPR022381">
    <property type="entry name" value="Uncharacterised_MG067"/>
</dbReference>
<dbReference type="PRINTS" id="PR00840">
    <property type="entry name" value="Y06768FAMILY"/>
</dbReference>
<reference evidence="3" key="1">
    <citation type="submission" date="2016-04" db="EMBL/GenBank/DDBJ databases">
        <authorList>
            <person name="Quiroz-Castaneda R.E."/>
            <person name="Martinez-Ocampo F."/>
        </authorList>
    </citation>
    <scope>NUCLEOTIDE SEQUENCE [LARGE SCALE GENOMIC DNA]</scope>
    <source>
        <strain evidence="3">INIFAP01</strain>
    </source>
</reference>
<gene>
    <name evidence="2" type="ORF">A6V39_05435</name>
</gene>
<comment type="caution">
    <text evidence="2">The sequence shown here is derived from an EMBL/GenBank/DDBJ whole genome shotgun (WGS) entry which is preliminary data.</text>
</comment>
<accession>A0A1A9QCP1</accession>
<keyword evidence="3" id="KW-1185">Reference proteome</keyword>
<dbReference type="InterPro" id="IPR022382">
    <property type="entry name" value="Mycoplasma_peptidase_DUF31"/>
</dbReference>